<evidence type="ECO:0000256" key="2">
    <source>
        <dbReference type="ARBA" id="ARBA00029447"/>
    </source>
</evidence>
<name>E1K079_SOLFR</name>
<evidence type="ECO:0000256" key="3">
    <source>
        <dbReference type="PROSITE-ProRule" id="PRU00284"/>
    </source>
</evidence>
<evidence type="ECO:0000313" key="8">
    <source>
        <dbReference type="EMBL" id="EFL49997.1"/>
    </source>
</evidence>
<dbReference type="Pfam" id="PF00015">
    <property type="entry name" value="MCPsignal"/>
    <property type="match status" value="1"/>
</dbReference>
<dbReference type="CDD" id="cd00130">
    <property type="entry name" value="PAS"/>
    <property type="match status" value="1"/>
</dbReference>
<feature type="domain" description="PAC" evidence="7">
    <location>
        <begin position="171"/>
        <end position="223"/>
    </location>
</feature>
<dbReference type="Proteomes" id="UP000006250">
    <property type="component" value="Unassembled WGS sequence"/>
</dbReference>
<keyword evidence="9" id="KW-1185">Reference proteome</keyword>
<keyword evidence="5" id="KW-0812">Transmembrane</keyword>
<reference evidence="8 9" key="1">
    <citation type="submission" date="2010-08" db="EMBL/GenBank/DDBJ databases">
        <title>The draft genome of Desulfovibrio fructosovorans JJ.</title>
        <authorList>
            <consortium name="US DOE Joint Genome Institute (JGI-PGF)"/>
            <person name="Lucas S."/>
            <person name="Copeland A."/>
            <person name="Lapidus A."/>
            <person name="Cheng J.-F."/>
            <person name="Bruce D."/>
            <person name="Goodwin L."/>
            <person name="Pitluck S."/>
            <person name="Land M.L."/>
            <person name="Hauser L."/>
            <person name="Chang Y.-J."/>
            <person name="Jeffries C."/>
            <person name="Wall J.D."/>
            <person name="Stahl D.A."/>
            <person name="Arkin A.P."/>
            <person name="Dehal P."/>
            <person name="Stolyar S.M."/>
            <person name="Hazen T.C."/>
            <person name="Woyke T.J."/>
        </authorList>
    </citation>
    <scope>NUCLEOTIDE SEQUENCE [LARGE SCALE GENOMIC DNA]</scope>
    <source>
        <strain evidence="8 9">JJ</strain>
    </source>
</reference>
<comment type="caution">
    <text evidence="8">The sequence shown here is derived from an EMBL/GenBank/DDBJ whole genome shotgun (WGS) entry which is preliminary data.</text>
</comment>
<dbReference type="InterPro" id="IPR004089">
    <property type="entry name" value="MCPsignal_dom"/>
</dbReference>
<dbReference type="PANTHER" id="PTHR32089:SF112">
    <property type="entry name" value="LYSOZYME-LIKE PROTEIN-RELATED"/>
    <property type="match status" value="1"/>
</dbReference>
<keyword evidence="5" id="KW-1133">Transmembrane helix</keyword>
<feature type="transmembrane region" description="Helical" evidence="5">
    <location>
        <begin position="32"/>
        <end position="51"/>
    </location>
</feature>
<dbReference type="PRINTS" id="PR00260">
    <property type="entry name" value="CHEMTRNSDUCR"/>
</dbReference>
<dbReference type="SUPFAM" id="SSF55785">
    <property type="entry name" value="PYP-like sensor domain (PAS domain)"/>
    <property type="match status" value="1"/>
</dbReference>
<dbReference type="GO" id="GO:0016020">
    <property type="term" value="C:membrane"/>
    <property type="evidence" value="ECO:0007669"/>
    <property type="project" value="InterPro"/>
</dbReference>
<keyword evidence="1 3" id="KW-0807">Transducer</keyword>
<dbReference type="GO" id="GO:0007165">
    <property type="term" value="P:signal transduction"/>
    <property type="evidence" value="ECO:0007669"/>
    <property type="project" value="UniProtKB-KW"/>
</dbReference>
<feature type="domain" description="Methyl-accepting transducer" evidence="6">
    <location>
        <begin position="238"/>
        <end position="474"/>
    </location>
</feature>
<gene>
    <name evidence="8" type="ORF">DesfrDRAFT_3279</name>
</gene>
<dbReference type="InterPro" id="IPR000700">
    <property type="entry name" value="PAS-assoc_C"/>
</dbReference>
<organism evidence="8 9">
    <name type="scientific">Solidesulfovibrio fructosivorans JJ]</name>
    <dbReference type="NCBI Taxonomy" id="596151"/>
    <lineage>
        <taxon>Bacteria</taxon>
        <taxon>Pseudomonadati</taxon>
        <taxon>Thermodesulfobacteriota</taxon>
        <taxon>Desulfovibrionia</taxon>
        <taxon>Desulfovibrionales</taxon>
        <taxon>Desulfovibrionaceae</taxon>
        <taxon>Solidesulfovibrio</taxon>
    </lineage>
</organism>
<dbReference type="InterPro" id="IPR004090">
    <property type="entry name" value="Chemotax_Me-accpt_rcpt"/>
</dbReference>
<keyword evidence="5" id="KW-0472">Membrane</keyword>
<proteinExistence type="inferred from homology"/>
<dbReference type="GO" id="GO:0006935">
    <property type="term" value="P:chemotaxis"/>
    <property type="evidence" value="ECO:0007669"/>
    <property type="project" value="InterPro"/>
</dbReference>
<dbReference type="RefSeq" id="WP_005995698.1">
    <property type="nucleotide sequence ID" value="NZ_AECZ01000028.1"/>
</dbReference>
<accession>E1K079</accession>
<evidence type="ECO:0000256" key="5">
    <source>
        <dbReference type="SAM" id="Phobius"/>
    </source>
</evidence>
<dbReference type="eggNOG" id="COG0840">
    <property type="taxonomic scope" value="Bacteria"/>
</dbReference>
<protein>
    <submittedName>
        <fullName evidence="8">Methyl-accepting chemotaxis sensory transducer with Pas/Pac sensor</fullName>
    </submittedName>
</protein>
<dbReference type="EMBL" id="AECZ01000028">
    <property type="protein sequence ID" value="EFL49997.1"/>
    <property type="molecule type" value="Genomic_DNA"/>
</dbReference>
<dbReference type="STRING" id="596151.DesfrDRAFT_3279"/>
<keyword evidence="4" id="KW-0175">Coiled coil</keyword>
<dbReference type="GO" id="GO:0004888">
    <property type="term" value="F:transmembrane signaling receptor activity"/>
    <property type="evidence" value="ECO:0007669"/>
    <property type="project" value="InterPro"/>
</dbReference>
<comment type="similarity">
    <text evidence="2">Belongs to the methyl-accepting chemotaxis (MCP) protein family.</text>
</comment>
<dbReference type="InterPro" id="IPR000014">
    <property type="entry name" value="PAS"/>
</dbReference>
<dbReference type="PANTHER" id="PTHR32089">
    <property type="entry name" value="METHYL-ACCEPTING CHEMOTAXIS PROTEIN MCPB"/>
    <property type="match status" value="1"/>
</dbReference>
<dbReference type="InterPro" id="IPR035965">
    <property type="entry name" value="PAS-like_dom_sf"/>
</dbReference>
<evidence type="ECO:0000259" key="7">
    <source>
        <dbReference type="PROSITE" id="PS50113"/>
    </source>
</evidence>
<dbReference type="SUPFAM" id="SSF58104">
    <property type="entry name" value="Methyl-accepting chemotaxis protein (MCP) signaling domain"/>
    <property type="match status" value="1"/>
</dbReference>
<dbReference type="InterPro" id="IPR013656">
    <property type="entry name" value="PAS_4"/>
</dbReference>
<dbReference type="Gene3D" id="1.10.287.950">
    <property type="entry name" value="Methyl-accepting chemotaxis protein"/>
    <property type="match status" value="1"/>
</dbReference>
<dbReference type="PROSITE" id="PS50113">
    <property type="entry name" value="PAC"/>
    <property type="match status" value="1"/>
</dbReference>
<evidence type="ECO:0000256" key="4">
    <source>
        <dbReference type="SAM" id="Coils"/>
    </source>
</evidence>
<dbReference type="PROSITE" id="PS50111">
    <property type="entry name" value="CHEMOTAXIS_TRANSDUC_2"/>
    <property type="match status" value="1"/>
</dbReference>
<sequence length="512" mass="52912">MSGRMWVFLGGVACSLLLGVLAGWLLDAPGTALLGGAFPAAVAVAGGLVAARERRKTLVGLENVLADIEAGRTPAEEAAPPELAGAIAALALSSRTTRGFLNGITSGLPIPFLLVDPDERTLYTNEATMRMLEIDAPPSSQTGRTLAEVFYNETGRETVVGKAMRQDMVFSNKEVTITGHKGGRRNVFYNVFPLKDAAGTVIGGLCLYLDVTELRTKEDTLCRQNERTTARAARAGELAGDLAGTAKILTERVDQASRAARDQRERLERVGEAVEQLGRSSRDIAEQAGQTAAAAGQTRERAAAAADVMGKVLAGMRQLSEKAGDLGGHMETLSGQAKEVGGILDVISDIADQTNLLALNAAIEAARAGESGRGFAVVADEVRKLAEKTMAATKEVGRNVTAIRDSAETNNRVTGEAVALVAATTGIAGEAGEALNAILGLADTTSTHVRAIAEAAASQTAAGDEAGRHGGEIAGAAADTSQAMDASARAVADLARVAADLEALFIENDAIG</sequence>
<dbReference type="Pfam" id="PF08448">
    <property type="entry name" value="PAS_4"/>
    <property type="match status" value="1"/>
</dbReference>
<dbReference type="AlphaFoldDB" id="E1K079"/>
<evidence type="ECO:0000259" key="6">
    <source>
        <dbReference type="PROSITE" id="PS50111"/>
    </source>
</evidence>
<dbReference type="Gene3D" id="3.30.450.20">
    <property type="entry name" value="PAS domain"/>
    <property type="match status" value="1"/>
</dbReference>
<evidence type="ECO:0000256" key="1">
    <source>
        <dbReference type="ARBA" id="ARBA00023224"/>
    </source>
</evidence>
<dbReference type="OrthoDB" id="9816383at2"/>
<dbReference type="SMART" id="SM00283">
    <property type="entry name" value="MA"/>
    <property type="match status" value="1"/>
</dbReference>
<feature type="coiled-coil region" evidence="4">
    <location>
        <begin position="246"/>
        <end position="273"/>
    </location>
</feature>
<evidence type="ECO:0000313" key="9">
    <source>
        <dbReference type="Proteomes" id="UP000006250"/>
    </source>
</evidence>